<organism evidence="1 2">
    <name type="scientific">Arabidopsis thaliana</name>
    <name type="common">Mouse-ear cress</name>
    <dbReference type="NCBI Taxonomy" id="3702"/>
    <lineage>
        <taxon>Eukaryota</taxon>
        <taxon>Viridiplantae</taxon>
        <taxon>Streptophyta</taxon>
        <taxon>Embryophyta</taxon>
        <taxon>Tracheophyta</taxon>
        <taxon>Spermatophyta</taxon>
        <taxon>Magnoliopsida</taxon>
        <taxon>eudicotyledons</taxon>
        <taxon>Gunneridae</taxon>
        <taxon>Pentapetalae</taxon>
        <taxon>rosids</taxon>
        <taxon>malvids</taxon>
        <taxon>Brassicales</taxon>
        <taxon>Brassicaceae</taxon>
        <taxon>Camelineae</taxon>
        <taxon>Arabidopsis</taxon>
    </lineage>
</organism>
<name>A0A654EXZ5_ARATH</name>
<dbReference type="AlphaFoldDB" id="A0A654EXZ5"/>
<dbReference type="Proteomes" id="UP000426265">
    <property type="component" value="Unassembled WGS sequence"/>
</dbReference>
<sequence length="140" mass="15421">MPTISMIRVVVGGFFRSVALFGFKSCLGRQPVVVGLNWLLRSDVRVRGWLGLRNQDVEGAQDVVKIKELRKALKSLLRIKAEGASNEVNLGAAEGAQDVVKIKELRKALKSLLRIKAEGASNSDFFFSGKFGVLDRYTPT</sequence>
<evidence type="ECO:0000313" key="2">
    <source>
        <dbReference type="Proteomes" id="UP000426265"/>
    </source>
</evidence>
<gene>
    <name evidence="1" type="ORF">AN1_LOCUS7854</name>
</gene>
<reference evidence="1 2" key="1">
    <citation type="submission" date="2019-11" db="EMBL/GenBank/DDBJ databases">
        <authorList>
            <person name="Jiao W.-B."/>
            <person name="Schneeberger K."/>
        </authorList>
    </citation>
    <scope>NUCLEOTIDE SEQUENCE [LARGE SCALE GENOMIC DNA]</scope>
    <source>
        <strain evidence="2">cv. An-1</strain>
    </source>
</reference>
<dbReference type="EMBL" id="CACRSJ010000105">
    <property type="protein sequence ID" value="VYS52392.1"/>
    <property type="molecule type" value="Genomic_DNA"/>
</dbReference>
<evidence type="ECO:0000313" key="1">
    <source>
        <dbReference type="EMBL" id="VYS52392.1"/>
    </source>
</evidence>
<protein>
    <submittedName>
        <fullName evidence="1">Uncharacterized protein</fullName>
    </submittedName>
</protein>
<dbReference type="ExpressionAtlas" id="A0A654EXZ5">
    <property type="expression patterns" value="baseline and differential"/>
</dbReference>
<accession>A0A654EXZ5</accession>
<proteinExistence type="predicted"/>